<feature type="transmembrane region" description="Helical" evidence="5">
    <location>
        <begin position="157"/>
        <end position="178"/>
    </location>
</feature>
<evidence type="ECO:0000313" key="6">
    <source>
        <dbReference type="EMBL" id="MCZ4298763.1"/>
    </source>
</evidence>
<evidence type="ECO:0000256" key="3">
    <source>
        <dbReference type="ARBA" id="ARBA00022989"/>
    </source>
</evidence>
<evidence type="ECO:0000256" key="1">
    <source>
        <dbReference type="ARBA" id="ARBA00004141"/>
    </source>
</evidence>
<feature type="transmembrane region" description="Helical" evidence="5">
    <location>
        <begin position="356"/>
        <end position="378"/>
    </location>
</feature>
<gene>
    <name evidence="6" type="ORF">O4G74_11890</name>
</gene>
<feature type="transmembrane region" description="Helical" evidence="5">
    <location>
        <begin position="385"/>
        <end position="405"/>
    </location>
</feature>
<organism evidence="6 7">
    <name type="scientific">Henriciella marina</name>
    <dbReference type="NCBI Taxonomy" id="453851"/>
    <lineage>
        <taxon>Bacteria</taxon>
        <taxon>Pseudomonadati</taxon>
        <taxon>Pseudomonadota</taxon>
        <taxon>Alphaproteobacteria</taxon>
        <taxon>Hyphomonadales</taxon>
        <taxon>Hyphomonadaceae</taxon>
        <taxon>Henriciella</taxon>
    </lineage>
</organism>
<dbReference type="EMBL" id="JAPWGW010000003">
    <property type="protein sequence ID" value="MCZ4298763.1"/>
    <property type="molecule type" value="Genomic_DNA"/>
</dbReference>
<sequence length="471" mass="49419">MWLGPLLAIGMALAGTPEGLDWAAWGTACLLAWMAVWWMTEPIPIPATSLLPLIVLPLVGAGNPTVVGGDYFNHIVVLLLGGFIVAMGIERWDLHKRIALNVVANVGTKPRTLILGFMAATALLSMWISNTATTIMMVPIALSAAAALPGDTRLFKTALLLGVCYAASIGGVGTPIGTPTNLIAMDWLQNNTGAEIGFPQWMAFGVPAACLLVPAAWWAVTRELPKRGNAENVSNEIKGQLGALGRISTPEARAAGVFAIVATLWVLQLPLLALAERAGLDLLVSYKGARMDMITAIFGAVLMFIVPAGRDEKRALLNWEEAEKLPWGVLILFGGGIALGKAISRTGLSEWIGEQLTVLSVLPPLIFVVAVVALVIFLTELTSNVATMTTLAPILGSLALAIGAAPESLLAPAAVAASCAFMLPVATAPNAIIYATGEVSVAQMMKRGLRVNLIGVVVISAIGYWLAPIFL</sequence>
<evidence type="ECO:0000313" key="7">
    <source>
        <dbReference type="Proteomes" id="UP001083770"/>
    </source>
</evidence>
<dbReference type="PANTHER" id="PTHR10283">
    <property type="entry name" value="SOLUTE CARRIER FAMILY 13 MEMBER"/>
    <property type="match status" value="1"/>
</dbReference>
<dbReference type="Pfam" id="PF00939">
    <property type="entry name" value="Na_sulph_symp"/>
    <property type="match status" value="1"/>
</dbReference>
<feature type="transmembrane region" description="Helical" evidence="5">
    <location>
        <begin position="254"/>
        <end position="273"/>
    </location>
</feature>
<keyword evidence="7" id="KW-1185">Reference proteome</keyword>
<dbReference type="CDD" id="cd01115">
    <property type="entry name" value="SLC13_permease"/>
    <property type="match status" value="1"/>
</dbReference>
<accession>A0ABT4LXA8</accession>
<dbReference type="NCBIfam" id="TIGR00785">
    <property type="entry name" value="dass"/>
    <property type="match status" value="1"/>
</dbReference>
<protein>
    <submittedName>
        <fullName evidence="6">SLC13 family permease</fullName>
    </submittedName>
</protein>
<feature type="transmembrane region" description="Helical" evidence="5">
    <location>
        <begin position="411"/>
        <end position="437"/>
    </location>
</feature>
<evidence type="ECO:0000256" key="2">
    <source>
        <dbReference type="ARBA" id="ARBA00022692"/>
    </source>
</evidence>
<feature type="transmembrane region" description="Helical" evidence="5">
    <location>
        <begin position="198"/>
        <end position="220"/>
    </location>
</feature>
<feature type="transmembrane region" description="Helical" evidence="5">
    <location>
        <begin position="293"/>
        <end position="309"/>
    </location>
</feature>
<comment type="subcellular location">
    <subcellularLocation>
        <location evidence="1">Membrane</location>
        <topology evidence="1">Multi-pass membrane protein</topology>
    </subcellularLocation>
</comment>
<keyword evidence="2 5" id="KW-0812">Transmembrane</keyword>
<feature type="transmembrane region" description="Helical" evidence="5">
    <location>
        <begin position="134"/>
        <end position="150"/>
    </location>
</feature>
<reference evidence="6" key="1">
    <citation type="submission" date="2022-12" db="EMBL/GenBank/DDBJ databases">
        <title>Bacterial isolates from different developmental stages of Nematostella vectensis.</title>
        <authorList>
            <person name="Fraune S."/>
        </authorList>
    </citation>
    <scope>NUCLEOTIDE SEQUENCE</scope>
    <source>
        <strain evidence="6">G21632-S1</strain>
    </source>
</reference>
<comment type="caution">
    <text evidence="6">The sequence shown here is derived from an EMBL/GenBank/DDBJ whole genome shotgun (WGS) entry which is preliminary data.</text>
</comment>
<dbReference type="PANTHER" id="PTHR10283:SF82">
    <property type="entry name" value="SOLUTE CARRIER FAMILY 13 MEMBER 2"/>
    <property type="match status" value="1"/>
</dbReference>
<keyword evidence="4 5" id="KW-0472">Membrane</keyword>
<dbReference type="InterPro" id="IPR001898">
    <property type="entry name" value="SLC13A/DASS"/>
</dbReference>
<proteinExistence type="predicted"/>
<evidence type="ECO:0000256" key="5">
    <source>
        <dbReference type="SAM" id="Phobius"/>
    </source>
</evidence>
<feature type="transmembrane region" description="Helical" evidence="5">
    <location>
        <begin position="47"/>
        <end position="65"/>
    </location>
</feature>
<dbReference type="Proteomes" id="UP001083770">
    <property type="component" value="Unassembled WGS sequence"/>
</dbReference>
<feature type="transmembrane region" description="Helical" evidence="5">
    <location>
        <begin position="449"/>
        <end position="467"/>
    </location>
</feature>
<feature type="transmembrane region" description="Helical" evidence="5">
    <location>
        <begin position="325"/>
        <end position="344"/>
    </location>
</feature>
<evidence type="ECO:0000256" key="4">
    <source>
        <dbReference type="ARBA" id="ARBA00023136"/>
    </source>
</evidence>
<keyword evidence="3 5" id="KW-1133">Transmembrane helix</keyword>
<name>A0ABT4LXA8_9PROT</name>
<feature type="transmembrane region" description="Helical" evidence="5">
    <location>
        <begin position="71"/>
        <end position="89"/>
    </location>
</feature>